<feature type="domain" description="Protein kinase" evidence="2">
    <location>
        <begin position="1"/>
        <end position="277"/>
    </location>
</feature>
<dbReference type="PROSITE" id="PS50011">
    <property type="entry name" value="PROTEIN_KINASE_DOM"/>
    <property type="match status" value="1"/>
</dbReference>
<proteinExistence type="predicted"/>
<keyword evidence="3" id="KW-0808">Transferase</keyword>
<gene>
    <name evidence="3" type="ORF">DACRYDRAFT_14105</name>
</gene>
<dbReference type="SUPFAM" id="SSF56112">
    <property type="entry name" value="Protein kinase-like (PK-like)"/>
    <property type="match status" value="1"/>
</dbReference>
<dbReference type="Gene3D" id="1.10.510.10">
    <property type="entry name" value="Transferase(Phosphotransferase) domain 1"/>
    <property type="match status" value="1"/>
</dbReference>
<dbReference type="GO" id="GO:0004672">
    <property type="term" value="F:protein kinase activity"/>
    <property type="evidence" value="ECO:0007669"/>
    <property type="project" value="InterPro"/>
</dbReference>
<dbReference type="HOGENOM" id="CLU_990515_0_0_1"/>
<protein>
    <submittedName>
        <fullName evidence="3">Kinase-like protein</fullName>
    </submittedName>
</protein>
<dbReference type="OrthoDB" id="4062651at2759"/>
<dbReference type="GO" id="GO:0005524">
    <property type="term" value="F:ATP binding"/>
    <property type="evidence" value="ECO:0007669"/>
    <property type="project" value="InterPro"/>
</dbReference>
<dbReference type="PANTHER" id="PTHR48011:SF84">
    <property type="entry name" value="KINASE, PUTATIVE-RELATED"/>
    <property type="match status" value="1"/>
</dbReference>
<dbReference type="GO" id="GO:0007165">
    <property type="term" value="P:signal transduction"/>
    <property type="evidence" value="ECO:0007669"/>
    <property type="project" value="TreeGrafter"/>
</dbReference>
<keyword evidence="4" id="KW-1185">Reference proteome</keyword>
<feature type="compositionally biased region" description="Polar residues" evidence="1">
    <location>
        <begin position="1"/>
        <end position="17"/>
    </location>
</feature>
<dbReference type="EMBL" id="JH795857">
    <property type="protein sequence ID" value="EJU05004.1"/>
    <property type="molecule type" value="Genomic_DNA"/>
</dbReference>
<dbReference type="InterPro" id="IPR000719">
    <property type="entry name" value="Prot_kinase_dom"/>
</dbReference>
<evidence type="ECO:0000313" key="4">
    <source>
        <dbReference type="Proteomes" id="UP000030653"/>
    </source>
</evidence>
<dbReference type="InterPro" id="IPR052751">
    <property type="entry name" value="Plant_MAPKKK"/>
</dbReference>
<dbReference type="Pfam" id="PF00069">
    <property type="entry name" value="Pkinase"/>
    <property type="match status" value="1"/>
</dbReference>
<dbReference type="GeneID" id="63686077"/>
<name>M5G8B6_DACPD</name>
<dbReference type="InterPro" id="IPR011009">
    <property type="entry name" value="Kinase-like_dom_sf"/>
</dbReference>
<dbReference type="RefSeq" id="XP_040631898.1">
    <property type="nucleotide sequence ID" value="XM_040771015.1"/>
</dbReference>
<evidence type="ECO:0000313" key="3">
    <source>
        <dbReference type="EMBL" id="EJU05004.1"/>
    </source>
</evidence>
<dbReference type="PROSITE" id="PS00108">
    <property type="entry name" value="PROTEIN_KINASE_ST"/>
    <property type="match status" value="1"/>
</dbReference>
<sequence length="281" mass="31339">MSISSWSSAGSTPSLCRSGTDMGDQGAPTVSLAEHVARLGVNLAEWLGRGGQAKVYAVKGGKDVLKVSKSKEYSPEAMSPRYLCNARLYIQLYRMVYNLKDDRIEEIYQILDVLHGLCHIHAHRFEHCDIKGENILVNHRGEAVISDLDSLATAMVERSWVPRTPYWRPPELWSSPDGGPKPGAVGTGDIWSLGCTIIELYTGRMPFHHVEYKKLLQYLLESGYRTCPELARKRGLDPALWALVLDMLDLDPSKRPTAHQALARLDNLIDTESNAWLPEAA</sequence>
<dbReference type="Proteomes" id="UP000030653">
    <property type="component" value="Unassembled WGS sequence"/>
</dbReference>
<evidence type="ECO:0000259" key="2">
    <source>
        <dbReference type="PROSITE" id="PS50011"/>
    </source>
</evidence>
<dbReference type="AlphaFoldDB" id="M5G8B6"/>
<organism evidence="3 4">
    <name type="scientific">Dacryopinax primogenitus (strain DJM 731)</name>
    <name type="common">Brown rot fungus</name>
    <dbReference type="NCBI Taxonomy" id="1858805"/>
    <lineage>
        <taxon>Eukaryota</taxon>
        <taxon>Fungi</taxon>
        <taxon>Dikarya</taxon>
        <taxon>Basidiomycota</taxon>
        <taxon>Agaricomycotina</taxon>
        <taxon>Dacrymycetes</taxon>
        <taxon>Dacrymycetales</taxon>
        <taxon>Dacrymycetaceae</taxon>
        <taxon>Dacryopinax</taxon>
    </lineage>
</organism>
<accession>M5G8B6</accession>
<feature type="region of interest" description="Disordered" evidence="1">
    <location>
        <begin position="1"/>
        <end position="27"/>
    </location>
</feature>
<dbReference type="SMART" id="SM00220">
    <property type="entry name" value="S_TKc"/>
    <property type="match status" value="1"/>
</dbReference>
<dbReference type="STRING" id="1858805.M5G8B6"/>
<evidence type="ECO:0000256" key="1">
    <source>
        <dbReference type="SAM" id="MobiDB-lite"/>
    </source>
</evidence>
<dbReference type="PANTHER" id="PTHR48011">
    <property type="entry name" value="CCR4-NOT TRANSCRIPTIONAL COMPLEX SUBUNIT CAF120-RELATED"/>
    <property type="match status" value="1"/>
</dbReference>
<dbReference type="InterPro" id="IPR008271">
    <property type="entry name" value="Ser/Thr_kinase_AS"/>
</dbReference>
<reference evidence="3 4" key="1">
    <citation type="journal article" date="2012" name="Science">
        <title>The Paleozoic origin of enzymatic lignin decomposition reconstructed from 31 fungal genomes.</title>
        <authorList>
            <person name="Floudas D."/>
            <person name="Binder M."/>
            <person name="Riley R."/>
            <person name="Barry K."/>
            <person name="Blanchette R.A."/>
            <person name="Henrissat B."/>
            <person name="Martinez A.T."/>
            <person name="Otillar R."/>
            <person name="Spatafora J.W."/>
            <person name="Yadav J.S."/>
            <person name="Aerts A."/>
            <person name="Benoit I."/>
            <person name="Boyd A."/>
            <person name="Carlson A."/>
            <person name="Copeland A."/>
            <person name="Coutinho P.M."/>
            <person name="de Vries R.P."/>
            <person name="Ferreira P."/>
            <person name="Findley K."/>
            <person name="Foster B."/>
            <person name="Gaskell J."/>
            <person name="Glotzer D."/>
            <person name="Gorecki P."/>
            <person name="Heitman J."/>
            <person name="Hesse C."/>
            <person name="Hori C."/>
            <person name="Igarashi K."/>
            <person name="Jurgens J.A."/>
            <person name="Kallen N."/>
            <person name="Kersten P."/>
            <person name="Kohler A."/>
            <person name="Kuees U."/>
            <person name="Kumar T.K.A."/>
            <person name="Kuo A."/>
            <person name="LaButti K."/>
            <person name="Larrondo L.F."/>
            <person name="Lindquist E."/>
            <person name="Ling A."/>
            <person name="Lombard V."/>
            <person name="Lucas S."/>
            <person name="Lundell T."/>
            <person name="Martin R."/>
            <person name="McLaughlin D.J."/>
            <person name="Morgenstern I."/>
            <person name="Morin E."/>
            <person name="Murat C."/>
            <person name="Nagy L.G."/>
            <person name="Nolan M."/>
            <person name="Ohm R.A."/>
            <person name="Patyshakuliyeva A."/>
            <person name="Rokas A."/>
            <person name="Ruiz-Duenas F.J."/>
            <person name="Sabat G."/>
            <person name="Salamov A."/>
            <person name="Samejima M."/>
            <person name="Schmutz J."/>
            <person name="Slot J.C."/>
            <person name="St John F."/>
            <person name="Stenlid J."/>
            <person name="Sun H."/>
            <person name="Sun S."/>
            <person name="Syed K."/>
            <person name="Tsang A."/>
            <person name="Wiebenga A."/>
            <person name="Young D."/>
            <person name="Pisabarro A."/>
            <person name="Eastwood D.C."/>
            <person name="Martin F."/>
            <person name="Cullen D."/>
            <person name="Grigoriev I.V."/>
            <person name="Hibbett D.S."/>
        </authorList>
    </citation>
    <scope>NUCLEOTIDE SEQUENCE [LARGE SCALE GENOMIC DNA]</scope>
    <source>
        <strain evidence="3 4">DJM-731 SS1</strain>
    </source>
</reference>
<keyword evidence="3" id="KW-0418">Kinase</keyword>